<organism evidence="2">
    <name type="scientific">freshwater metagenome</name>
    <dbReference type="NCBI Taxonomy" id="449393"/>
    <lineage>
        <taxon>unclassified sequences</taxon>
        <taxon>metagenomes</taxon>
        <taxon>ecological metagenomes</taxon>
    </lineage>
</organism>
<name>A0A6J7Q8X5_9ZZZZ</name>
<reference evidence="2" key="1">
    <citation type="submission" date="2020-05" db="EMBL/GenBank/DDBJ databases">
        <authorList>
            <person name="Chiriac C."/>
            <person name="Salcher M."/>
            <person name="Ghai R."/>
            <person name="Kavagutti S V."/>
        </authorList>
    </citation>
    <scope>NUCLEOTIDE SEQUENCE</scope>
</reference>
<protein>
    <submittedName>
        <fullName evidence="2">Unannotated protein</fullName>
    </submittedName>
</protein>
<sequence>MAFVICSACAASMVSHVTSTTTRSMSDSTTSSAVIVAPASVIAAVTRATGCAKGEPSTRIVIPYPGLVDAIYTTP</sequence>
<dbReference type="EMBL" id="CAEZXT010000042">
    <property type="protein sequence ID" value="CAB4699613.1"/>
    <property type="molecule type" value="Genomic_DNA"/>
</dbReference>
<evidence type="ECO:0000313" key="2">
    <source>
        <dbReference type="EMBL" id="CAB5014220.1"/>
    </source>
</evidence>
<dbReference type="EMBL" id="CAFBPG010000069">
    <property type="protein sequence ID" value="CAB5014220.1"/>
    <property type="molecule type" value="Genomic_DNA"/>
</dbReference>
<accession>A0A6J7Q8X5</accession>
<evidence type="ECO:0000313" key="1">
    <source>
        <dbReference type="EMBL" id="CAB4699613.1"/>
    </source>
</evidence>
<proteinExistence type="predicted"/>
<dbReference type="AlphaFoldDB" id="A0A6J7Q8X5"/>
<gene>
    <name evidence="1" type="ORF">UFOPK2589_00763</name>
    <name evidence="2" type="ORF">UFOPK4074_00802</name>
</gene>